<dbReference type="SUPFAM" id="SSF53474">
    <property type="entry name" value="alpha/beta-Hydrolases"/>
    <property type="match status" value="1"/>
</dbReference>
<gene>
    <name evidence="1" type="ORF">AWB67_00144</name>
</gene>
<accession>A0A158EWY5</accession>
<proteinExistence type="predicted"/>
<dbReference type="InterPro" id="IPR029058">
    <property type="entry name" value="AB_hydrolase_fold"/>
</dbReference>
<evidence type="ECO:0000313" key="1">
    <source>
        <dbReference type="EMBL" id="SAL11985.1"/>
    </source>
</evidence>
<sequence length="231" mass="24666">MIEIVTLCANASRGAVALECEWLGGKGGGAPVIVFLAEGTIDPLGDWPARLVRALGLRGLVCGLSGGAPVRDQARDILPALFDARDIDSRMWIVGYREGGTIALLYAAEHPGGLAGAIVIAPRMFSQSPHAGHLLGVRAAFDPANLRERFACHAPHHEWTIEGELHGLRCPVLAIRDFPDDDGSAAAHIDLLKSHAHGADRLETHTHQGTAEFPPLDPMIRFISAHSPLSR</sequence>
<dbReference type="EMBL" id="FCOL02000001">
    <property type="protein sequence ID" value="SAL11985.1"/>
    <property type="molecule type" value="Genomic_DNA"/>
</dbReference>
<keyword evidence="2" id="KW-1185">Reference proteome</keyword>
<organism evidence="1 2">
    <name type="scientific">Caballeronia terrestris</name>
    <dbReference type="NCBI Taxonomy" id="1226301"/>
    <lineage>
        <taxon>Bacteria</taxon>
        <taxon>Pseudomonadati</taxon>
        <taxon>Pseudomonadota</taxon>
        <taxon>Betaproteobacteria</taxon>
        <taxon>Burkholderiales</taxon>
        <taxon>Burkholderiaceae</taxon>
        <taxon>Caballeronia</taxon>
    </lineage>
</organism>
<comment type="caution">
    <text evidence="1">The sequence shown here is derived from an EMBL/GenBank/DDBJ whole genome shotgun (WGS) entry which is preliminary data.</text>
</comment>
<name>A0A158EWY5_9BURK</name>
<dbReference type="Gene3D" id="3.40.50.1820">
    <property type="entry name" value="alpha/beta hydrolase"/>
    <property type="match status" value="1"/>
</dbReference>
<dbReference type="Proteomes" id="UP000054925">
    <property type="component" value="Unassembled WGS sequence"/>
</dbReference>
<dbReference type="AlphaFoldDB" id="A0A158EWY5"/>
<dbReference type="RefSeq" id="WP_087654309.1">
    <property type="nucleotide sequence ID" value="NZ_FCOL02000001.1"/>
</dbReference>
<reference evidence="1" key="1">
    <citation type="submission" date="2016-01" db="EMBL/GenBank/DDBJ databases">
        <authorList>
            <person name="Peeters C."/>
        </authorList>
    </citation>
    <scope>NUCLEOTIDE SEQUENCE [LARGE SCALE GENOMIC DNA]</scope>
    <source>
        <strain evidence="1">LMG 22937</strain>
    </source>
</reference>
<evidence type="ECO:0008006" key="3">
    <source>
        <dbReference type="Google" id="ProtNLM"/>
    </source>
</evidence>
<protein>
    <recommendedName>
        <fullName evidence="3">Alpha/beta hydrolase family protein</fullName>
    </recommendedName>
</protein>
<evidence type="ECO:0000313" key="2">
    <source>
        <dbReference type="Proteomes" id="UP000054925"/>
    </source>
</evidence>
<dbReference type="OrthoDB" id="9780765at2"/>